<dbReference type="EMBL" id="KK120650">
    <property type="protein sequence ID" value="KFM78738.1"/>
    <property type="molecule type" value="Genomic_DNA"/>
</dbReference>
<protein>
    <submittedName>
        <fullName evidence="1">Uncharacterized protein</fullName>
    </submittedName>
</protein>
<reference evidence="1 2" key="1">
    <citation type="submission" date="2013-11" db="EMBL/GenBank/DDBJ databases">
        <title>Genome sequencing of Stegodyphus mimosarum.</title>
        <authorList>
            <person name="Bechsgaard J."/>
        </authorList>
    </citation>
    <scope>NUCLEOTIDE SEQUENCE [LARGE SCALE GENOMIC DNA]</scope>
</reference>
<organism evidence="1 2">
    <name type="scientific">Stegodyphus mimosarum</name>
    <name type="common">African social velvet spider</name>
    <dbReference type="NCBI Taxonomy" id="407821"/>
    <lineage>
        <taxon>Eukaryota</taxon>
        <taxon>Metazoa</taxon>
        <taxon>Ecdysozoa</taxon>
        <taxon>Arthropoda</taxon>
        <taxon>Chelicerata</taxon>
        <taxon>Arachnida</taxon>
        <taxon>Araneae</taxon>
        <taxon>Araneomorphae</taxon>
        <taxon>Entelegynae</taxon>
        <taxon>Eresoidea</taxon>
        <taxon>Eresidae</taxon>
        <taxon>Stegodyphus</taxon>
    </lineage>
</organism>
<name>A0A087UMZ9_STEMI</name>
<dbReference type="Proteomes" id="UP000054359">
    <property type="component" value="Unassembled WGS sequence"/>
</dbReference>
<proteinExistence type="predicted"/>
<evidence type="ECO:0000313" key="2">
    <source>
        <dbReference type="Proteomes" id="UP000054359"/>
    </source>
</evidence>
<gene>
    <name evidence="1" type="ORF">X975_01818</name>
</gene>
<dbReference type="AlphaFoldDB" id="A0A087UMZ9"/>
<feature type="non-terminal residue" evidence="1">
    <location>
        <position position="88"/>
    </location>
</feature>
<dbReference type="OrthoDB" id="6505425at2759"/>
<keyword evidence="2" id="KW-1185">Reference proteome</keyword>
<sequence>MTSERKKIWSDELDSILDGGKTELIREALESDHTYSLQTTSDFIISYIAGYIARRVSRFSKCNDCVNSLINSGRDNLEKKGQINCFKK</sequence>
<evidence type="ECO:0000313" key="1">
    <source>
        <dbReference type="EMBL" id="KFM78738.1"/>
    </source>
</evidence>
<accession>A0A087UMZ9</accession>